<dbReference type="EMBL" id="BJOL01000013">
    <property type="protein sequence ID" value="GED58177.1"/>
    <property type="molecule type" value="Genomic_DNA"/>
</dbReference>
<sequence>MIKLTRFNGSTFYLNITHIETVEATPDSVITLFNDRKYIVKDSVESIAERVQAFYHNVPPATSVPKMPGDSNE</sequence>
<dbReference type="PANTHER" id="PTHR39185:SF1">
    <property type="entry name" value="SWARMING MOTILITY PROTEIN SWRD"/>
    <property type="match status" value="1"/>
</dbReference>
<accession>A0A0H0SQP8</accession>
<name>A0A0H0SQP8_9BACL</name>
<keyword evidence="6" id="KW-1185">Reference proteome</keyword>
<reference evidence="3 4" key="1">
    <citation type="submission" date="2015-05" db="EMBL/GenBank/DDBJ databases">
        <title>Genome sequencing project for genomic taxonomy and phylogenomics of Bacillus-like bacteria.</title>
        <authorList>
            <person name="Liu B."/>
            <person name="Wang J."/>
            <person name="Zhu Y."/>
            <person name="Liu G."/>
            <person name="Chen Q."/>
            <person name="Chen Z."/>
            <person name="Lan J."/>
            <person name="Che J."/>
            <person name="Ge C."/>
            <person name="Shi H."/>
            <person name="Pan Z."/>
            <person name="Liu X."/>
        </authorList>
    </citation>
    <scope>NUCLEOTIDE SEQUENCE [LARGE SCALE GENOMIC DNA]</scope>
    <source>
        <strain evidence="3 4">DSM 9885</strain>
    </source>
</reference>
<dbReference type="RefSeq" id="WP_017249323.1">
    <property type="nucleotide sequence ID" value="NZ_BJOL01000013.1"/>
</dbReference>
<dbReference type="KEGG" id="bfm:BP422_12755"/>
<dbReference type="Proteomes" id="UP000197781">
    <property type="component" value="Chromosome"/>
</dbReference>
<protein>
    <recommendedName>
        <fullName evidence="7">Flagellar protein FlbD</fullName>
    </recommendedName>
</protein>
<evidence type="ECO:0000313" key="4">
    <source>
        <dbReference type="Proteomes" id="UP000035218"/>
    </source>
</evidence>
<evidence type="ECO:0000313" key="3">
    <source>
        <dbReference type="EMBL" id="KLI00765.1"/>
    </source>
</evidence>
<organism evidence="1 5">
    <name type="scientific">Brevibacillus formosus</name>
    <dbReference type="NCBI Taxonomy" id="54913"/>
    <lineage>
        <taxon>Bacteria</taxon>
        <taxon>Bacillati</taxon>
        <taxon>Bacillota</taxon>
        <taxon>Bacilli</taxon>
        <taxon>Bacillales</taxon>
        <taxon>Paenibacillaceae</taxon>
        <taxon>Brevibacillus</taxon>
    </lineage>
</organism>
<proteinExistence type="predicted"/>
<dbReference type="EMBL" id="LDCN01000001">
    <property type="protein sequence ID" value="KLI00765.1"/>
    <property type="molecule type" value="Genomic_DNA"/>
</dbReference>
<evidence type="ECO:0000313" key="2">
    <source>
        <dbReference type="EMBL" id="GED58177.1"/>
    </source>
</evidence>
<dbReference type="PANTHER" id="PTHR39185">
    <property type="entry name" value="SWARMING MOTILITY PROTEIN SWRD"/>
    <property type="match status" value="1"/>
</dbReference>
<evidence type="ECO:0000313" key="1">
    <source>
        <dbReference type="EMBL" id="ASJ54346.1"/>
    </source>
</evidence>
<dbReference type="GeneID" id="95752307"/>
<reference evidence="2 6" key="3">
    <citation type="submission" date="2019-06" db="EMBL/GenBank/DDBJ databases">
        <title>Whole genome shotgun sequence of Brevibacillus formosus NBRC 15716.</title>
        <authorList>
            <person name="Hosoyama A."/>
            <person name="Uohara A."/>
            <person name="Ohji S."/>
            <person name="Ichikawa N."/>
        </authorList>
    </citation>
    <scope>NUCLEOTIDE SEQUENCE [LARGE SCALE GENOMIC DNA]</scope>
    <source>
        <strain evidence="2 6">NBRC 15716</strain>
    </source>
</reference>
<evidence type="ECO:0000313" key="5">
    <source>
        <dbReference type="Proteomes" id="UP000197781"/>
    </source>
</evidence>
<evidence type="ECO:0000313" key="6">
    <source>
        <dbReference type="Proteomes" id="UP000319498"/>
    </source>
</evidence>
<dbReference type="InterPro" id="IPR009384">
    <property type="entry name" value="SwrD-like"/>
</dbReference>
<gene>
    <name evidence="3" type="ORF">AA984_02310</name>
    <name evidence="2" type="ORF">BFO01nite_23090</name>
    <name evidence="1" type="ORF">BP422_12755</name>
</gene>
<dbReference type="Proteomes" id="UP000035218">
    <property type="component" value="Unassembled WGS sequence"/>
</dbReference>
<evidence type="ECO:0008006" key="7">
    <source>
        <dbReference type="Google" id="ProtNLM"/>
    </source>
</evidence>
<dbReference type="Pfam" id="PF06289">
    <property type="entry name" value="FlbD"/>
    <property type="match status" value="1"/>
</dbReference>
<dbReference type="EMBL" id="CP018145">
    <property type="protein sequence ID" value="ASJ54346.1"/>
    <property type="molecule type" value="Genomic_DNA"/>
</dbReference>
<dbReference type="OrthoDB" id="9799862at2"/>
<dbReference type="AlphaFoldDB" id="A0A0H0SQP8"/>
<dbReference type="Proteomes" id="UP000319498">
    <property type="component" value="Unassembled WGS sequence"/>
</dbReference>
<reference evidence="1 5" key="2">
    <citation type="submission" date="2016-11" db="EMBL/GenBank/DDBJ databases">
        <authorList>
            <person name="Jaros S."/>
            <person name="Januszkiewicz K."/>
            <person name="Wedrychowicz H."/>
        </authorList>
    </citation>
    <scope>NUCLEOTIDE SEQUENCE [LARGE SCALE GENOMIC DNA]</scope>
    <source>
        <strain evidence="1 5">NF2</strain>
    </source>
</reference>